<dbReference type="KEGG" id="eru:Erum0680"/>
<keyword evidence="3" id="KW-1185">Reference proteome</keyword>
<evidence type="ECO:0008006" key="4">
    <source>
        <dbReference type="Google" id="ProtNLM"/>
    </source>
</evidence>
<feature type="region of interest" description="Disordered" evidence="1">
    <location>
        <begin position="1"/>
        <end position="36"/>
    </location>
</feature>
<dbReference type="RefSeq" id="WP_011154752.1">
    <property type="nucleotide sequence ID" value="NC_005295.2"/>
</dbReference>
<evidence type="ECO:0000256" key="1">
    <source>
        <dbReference type="SAM" id="MobiDB-lite"/>
    </source>
</evidence>
<dbReference type="EMBL" id="CR925678">
    <property type="protein sequence ID" value="CAI26556.1"/>
    <property type="molecule type" value="Genomic_DNA"/>
</dbReference>
<protein>
    <recommendedName>
        <fullName evidence="4">DUF3514 domain-containing protein</fullName>
    </recommendedName>
</protein>
<accession>A0A0H3M0A7</accession>
<feature type="compositionally biased region" description="Basic residues" evidence="1">
    <location>
        <begin position="17"/>
        <end position="34"/>
    </location>
</feature>
<dbReference type="HOGENOM" id="CLU_504082_0_0_5"/>
<proteinExistence type="predicted"/>
<name>A0A0H3M0A7_EHRRW</name>
<sequence length="540" mass="60692">MLPGFVNSSDEEEQKKKSSHNRKKSKKSRKKRKYCNTEAQVSDLTAQVCQDNISMMVGNIGVVGDQENIVSDEKKLSSLPEEMYLAQGAKPKKLVDVHKIPTEQQHVGGADSSVLGNTLSEICLIQGAKPKKSYDSSFFQKYIMQKYNTDIVRNILVNYDVSGGTAVFPEHNNRVPDSEDSNIPLQEMTTQFQKLNFSNIFGENTRGDVTNVSNDPLKRVRNAHIGHICNLCRKMFYHAGNNCYQMKDEIIQELSSSITNVDYLIDLIKIELVTQLAITLGFNELSCAMICYQIDSLNMYAFNMIFDELMNVVSCDSRSSILMGRLYNVFMIYADTEVVNSGYTLSNGAEQYSALVGMLSELVTAKRSTRFSSDVVHYVNFAVVSCYYRLGCMYYAMEQYSSSLQSFFLQNPLGGGGDMKQRCVDTCCGIVYMYYIGPEYNNAVKYIKGVRFPSLLLDICNNDIERHFAKSIKQAGKLNFSCVTTDIANYVMDNLGEDVLLSIEDDIVKYANILKVIAGTTADQGEEECVFQVSEFGYGR</sequence>
<dbReference type="KEGG" id="erw:ERWE_CDS_00620"/>
<dbReference type="GeneID" id="33058149"/>
<dbReference type="Proteomes" id="UP000001021">
    <property type="component" value="Chromosome"/>
</dbReference>
<organism evidence="2 3">
    <name type="scientific">Ehrlichia ruminantium (strain Welgevonden)</name>
    <dbReference type="NCBI Taxonomy" id="254945"/>
    <lineage>
        <taxon>Bacteria</taxon>
        <taxon>Pseudomonadati</taxon>
        <taxon>Pseudomonadota</taxon>
        <taxon>Alphaproteobacteria</taxon>
        <taxon>Rickettsiales</taxon>
        <taxon>Anaplasmataceae</taxon>
        <taxon>Ehrlichia</taxon>
    </lineage>
</organism>
<dbReference type="AlphaFoldDB" id="A0A0H3M0A7"/>
<gene>
    <name evidence="2" type="ordered locus">ERWE_CDS_00620</name>
</gene>
<reference evidence="2 3" key="1">
    <citation type="journal article" date="2006" name="J. Bacteriol.">
        <title>Comparative genomic analysis of three strains of Ehrlichia ruminantium reveals an active process of genome size plasticity.</title>
        <authorList>
            <person name="Frutos R."/>
            <person name="Viari A."/>
            <person name="Ferraz C."/>
            <person name="Morgat A."/>
            <person name="Eychenie S."/>
            <person name="Kandassami Y."/>
            <person name="Chantal I."/>
            <person name="Bensaid A."/>
            <person name="Coissac E."/>
            <person name="Vachiery N."/>
            <person name="Demaille J."/>
            <person name="Martinez D."/>
        </authorList>
    </citation>
    <scope>NUCLEOTIDE SEQUENCE [LARGE SCALE GENOMIC DNA]</scope>
    <source>
        <strain evidence="2 3">Welgevonden</strain>
    </source>
</reference>
<evidence type="ECO:0000313" key="2">
    <source>
        <dbReference type="EMBL" id="CAI26556.1"/>
    </source>
</evidence>
<evidence type="ECO:0000313" key="3">
    <source>
        <dbReference type="Proteomes" id="UP000001021"/>
    </source>
</evidence>